<feature type="domain" description="Aminotransferase class I/classII large" evidence="3">
    <location>
        <begin position="96"/>
        <end position="440"/>
    </location>
</feature>
<comment type="cofactor">
    <cofactor evidence="1">
        <name>pyridoxal 5'-phosphate</name>
        <dbReference type="ChEBI" id="CHEBI:597326"/>
    </cofactor>
</comment>
<dbReference type="InterPro" id="IPR015421">
    <property type="entry name" value="PyrdxlP-dep_Trfase_major"/>
</dbReference>
<name>A0ABZ0PIH8_9PROT</name>
<dbReference type="PANTHER" id="PTHR13693">
    <property type="entry name" value="CLASS II AMINOTRANSFERASE/8-AMINO-7-OXONONANOATE SYNTHASE"/>
    <property type="match status" value="1"/>
</dbReference>
<evidence type="ECO:0000259" key="3">
    <source>
        <dbReference type="Pfam" id="PF00155"/>
    </source>
</evidence>
<organism evidence="4 5">
    <name type="scientific">Sediminicoccus rosea</name>
    <dbReference type="NCBI Taxonomy" id="1225128"/>
    <lineage>
        <taxon>Bacteria</taxon>
        <taxon>Pseudomonadati</taxon>
        <taxon>Pseudomonadota</taxon>
        <taxon>Alphaproteobacteria</taxon>
        <taxon>Acetobacterales</taxon>
        <taxon>Roseomonadaceae</taxon>
        <taxon>Sediminicoccus</taxon>
    </lineage>
</organism>
<dbReference type="InterPro" id="IPR015422">
    <property type="entry name" value="PyrdxlP-dep_Trfase_small"/>
</dbReference>
<gene>
    <name evidence="4" type="ORF">R9Z33_00995</name>
</gene>
<protein>
    <submittedName>
        <fullName evidence="4">Aminotransferase class I/II-fold pyridoxal phosphate-dependent enzyme</fullName>
    </submittedName>
</protein>
<dbReference type="CDD" id="cd06454">
    <property type="entry name" value="KBL_like"/>
    <property type="match status" value="1"/>
</dbReference>
<evidence type="ECO:0000313" key="4">
    <source>
        <dbReference type="EMBL" id="WPB85464.1"/>
    </source>
</evidence>
<evidence type="ECO:0000256" key="1">
    <source>
        <dbReference type="ARBA" id="ARBA00001933"/>
    </source>
</evidence>
<dbReference type="Gene3D" id="3.90.1150.10">
    <property type="entry name" value="Aspartate Aminotransferase, domain 1"/>
    <property type="match status" value="1"/>
</dbReference>
<accession>A0ABZ0PIH8</accession>
<reference evidence="4 5" key="1">
    <citation type="submission" date="2023-11" db="EMBL/GenBank/DDBJ databases">
        <title>Arctic aerobic anoxygenic photoheterotroph Sediminicoccus rosea KRV36 adapts its photosynthesis to long days of polar summer.</title>
        <authorList>
            <person name="Tomasch J."/>
            <person name="Kopejtka K."/>
            <person name="Bily T."/>
            <person name="Gardiner A.T."/>
            <person name="Gardian Z."/>
            <person name="Shivaramu S."/>
            <person name="Koblizek M."/>
            <person name="Engelhardt F."/>
            <person name="Kaftan D."/>
        </authorList>
    </citation>
    <scope>NUCLEOTIDE SEQUENCE [LARGE SCALE GENOMIC DNA]</scope>
    <source>
        <strain evidence="4 5">R-30</strain>
    </source>
</reference>
<keyword evidence="4" id="KW-0032">Aminotransferase</keyword>
<dbReference type="RefSeq" id="WP_318649434.1">
    <property type="nucleotide sequence ID" value="NZ_CP137852.1"/>
</dbReference>
<dbReference type="InterPro" id="IPR050087">
    <property type="entry name" value="AON_synthase_class-II"/>
</dbReference>
<proteinExistence type="predicted"/>
<dbReference type="SUPFAM" id="SSF53383">
    <property type="entry name" value="PLP-dependent transferases"/>
    <property type="match status" value="1"/>
</dbReference>
<dbReference type="Proteomes" id="UP001305521">
    <property type="component" value="Chromosome"/>
</dbReference>
<dbReference type="Gene3D" id="3.40.640.10">
    <property type="entry name" value="Type I PLP-dependent aspartate aminotransferase-like (Major domain)"/>
    <property type="match status" value="1"/>
</dbReference>
<keyword evidence="5" id="KW-1185">Reference proteome</keyword>
<evidence type="ECO:0000256" key="2">
    <source>
        <dbReference type="ARBA" id="ARBA00022679"/>
    </source>
</evidence>
<sequence length="447" mass="48450">MRLTPTELDVAGLGREAATPVPAAEIPSNLVADRRQPRARALRQDAPKHDLSFESLPAYREILMERQVGPALGFTNPYYRVHDGRAATRTSINGRELLNFSSYDYLALNGHPEVLAAHEEAARRYGTSVSASRITSGERPVHRALEAALAEVYEAEAGALFVSGHATAASVIETILGPKDLIIHDALIHNCVVVGAQGARCQRKSFRHNDLDDLENYLTLTRHLFERVLIVTEGLFSMDGDGPDMFRLVEIKERFQAWLMVDEAHSLGVIGATGRGIAEHSGIDPNRVDIWFGTLSKALVGCGGYVCGSQVLIDILKARAPGMVYSVGMPAPVAAASLKALEIMRREPERVAALQANGAYFVAGARARGLDVGPSWGFGVTPIILGTDIRTFAMAQELERMGVYSFPVTSPGVPKGTSRLRFFLSAAHERAQIDTALDAVTTILDRS</sequence>
<dbReference type="EMBL" id="CP137852">
    <property type="protein sequence ID" value="WPB85464.1"/>
    <property type="molecule type" value="Genomic_DNA"/>
</dbReference>
<keyword evidence="2" id="KW-0808">Transferase</keyword>
<dbReference type="GO" id="GO:0008483">
    <property type="term" value="F:transaminase activity"/>
    <property type="evidence" value="ECO:0007669"/>
    <property type="project" value="UniProtKB-KW"/>
</dbReference>
<dbReference type="InterPro" id="IPR004839">
    <property type="entry name" value="Aminotransferase_I/II_large"/>
</dbReference>
<evidence type="ECO:0000313" key="5">
    <source>
        <dbReference type="Proteomes" id="UP001305521"/>
    </source>
</evidence>
<dbReference type="InterPro" id="IPR015424">
    <property type="entry name" value="PyrdxlP-dep_Trfase"/>
</dbReference>
<dbReference type="Pfam" id="PF00155">
    <property type="entry name" value="Aminotran_1_2"/>
    <property type="match status" value="1"/>
</dbReference>